<feature type="compositionally biased region" description="Polar residues" evidence="1">
    <location>
        <begin position="16"/>
        <end position="33"/>
    </location>
</feature>
<dbReference type="EMBL" id="CAJJDM010000014">
    <property type="protein sequence ID" value="CAD8051560.1"/>
    <property type="molecule type" value="Genomic_DNA"/>
</dbReference>
<comment type="caution">
    <text evidence="3">The sequence shown here is derived from an EMBL/GenBank/DDBJ whole genome shotgun (WGS) entry which is preliminary data.</text>
</comment>
<dbReference type="OMA" id="QETCAKP"/>
<gene>
    <name evidence="2" type="ORF">PPRIM_AZ9-3.1.T0180178</name>
    <name evidence="3" type="ORF">PPRIM_AZ9-3.1.T0180180</name>
</gene>
<name>A0A8S1KFQ2_PARPR</name>
<protein>
    <submittedName>
        <fullName evidence="3">Uncharacterized protein</fullName>
    </submittedName>
</protein>
<dbReference type="EMBL" id="CAJJDM010000014">
    <property type="protein sequence ID" value="CAD8051562.1"/>
    <property type="molecule type" value="Genomic_DNA"/>
</dbReference>
<feature type="compositionally biased region" description="Basic and acidic residues" evidence="1">
    <location>
        <begin position="35"/>
        <end position="52"/>
    </location>
</feature>
<evidence type="ECO:0000313" key="2">
    <source>
        <dbReference type="EMBL" id="CAD8051560.1"/>
    </source>
</evidence>
<evidence type="ECO:0000313" key="3">
    <source>
        <dbReference type="EMBL" id="CAD8051562.1"/>
    </source>
</evidence>
<evidence type="ECO:0000256" key="1">
    <source>
        <dbReference type="SAM" id="MobiDB-lite"/>
    </source>
</evidence>
<sequence length="106" mass="12420">MGCCSSLKSSIQNAQKPIFKQDSQQSENSSIFNESQEKYKEQQQEQETCAKSDLNKKKTNQLISFKVQQDIIHNKDDFNAIDDEFFESKYQSNVYKIEKRNSDSDY</sequence>
<dbReference type="AlphaFoldDB" id="A0A8S1KFQ2"/>
<dbReference type="Proteomes" id="UP000688137">
    <property type="component" value="Unassembled WGS sequence"/>
</dbReference>
<proteinExistence type="predicted"/>
<evidence type="ECO:0000313" key="4">
    <source>
        <dbReference type="Proteomes" id="UP000688137"/>
    </source>
</evidence>
<keyword evidence="4" id="KW-1185">Reference proteome</keyword>
<accession>A0A8S1KFQ2</accession>
<feature type="region of interest" description="Disordered" evidence="1">
    <location>
        <begin position="16"/>
        <end position="52"/>
    </location>
</feature>
<reference evidence="3" key="1">
    <citation type="submission" date="2021-01" db="EMBL/GenBank/DDBJ databases">
        <authorList>
            <consortium name="Genoscope - CEA"/>
            <person name="William W."/>
        </authorList>
    </citation>
    <scope>NUCLEOTIDE SEQUENCE</scope>
</reference>
<organism evidence="3 4">
    <name type="scientific">Paramecium primaurelia</name>
    <dbReference type="NCBI Taxonomy" id="5886"/>
    <lineage>
        <taxon>Eukaryota</taxon>
        <taxon>Sar</taxon>
        <taxon>Alveolata</taxon>
        <taxon>Ciliophora</taxon>
        <taxon>Intramacronucleata</taxon>
        <taxon>Oligohymenophorea</taxon>
        <taxon>Peniculida</taxon>
        <taxon>Parameciidae</taxon>
        <taxon>Paramecium</taxon>
    </lineage>
</organism>